<dbReference type="PROSITE" id="PS51257">
    <property type="entry name" value="PROKAR_LIPOPROTEIN"/>
    <property type="match status" value="1"/>
</dbReference>
<evidence type="ECO:0000259" key="3">
    <source>
        <dbReference type="Pfam" id="PF00080"/>
    </source>
</evidence>
<organism evidence="4 5">
    <name type="scientific">Halpernia humi</name>
    <dbReference type="NCBI Taxonomy" id="493375"/>
    <lineage>
        <taxon>Bacteria</taxon>
        <taxon>Pseudomonadati</taxon>
        <taxon>Bacteroidota</taxon>
        <taxon>Flavobacteriia</taxon>
        <taxon>Flavobacteriales</taxon>
        <taxon>Weeksellaceae</taxon>
        <taxon>Chryseobacterium group</taxon>
        <taxon>Halpernia</taxon>
    </lineage>
</organism>
<dbReference type="OrthoDB" id="9792957at2"/>
<reference evidence="5" key="1">
    <citation type="submission" date="2016-10" db="EMBL/GenBank/DDBJ databases">
        <authorList>
            <person name="Varghese N."/>
            <person name="Submissions S."/>
        </authorList>
    </citation>
    <scope>NUCLEOTIDE SEQUENCE [LARGE SCALE GENOMIC DNA]</scope>
    <source>
        <strain evidence="5">DSM 21580</strain>
    </source>
</reference>
<dbReference type="Gene3D" id="2.60.40.200">
    <property type="entry name" value="Superoxide dismutase, copper/zinc binding domain"/>
    <property type="match status" value="1"/>
</dbReference>
<sequence>MKNLKILFVAASGILLSSCGTSKTITDTINSKSGTDTQGTAKFSQKGKMVTMDMNVYKLTPGTHAVHVHEFGDCSSADGKSAGGHWNPSKDEHGKWDSEHFHMGDIGNLVADKNGTARLIFKTDKWCLGCSDASKNIVGKSIIIHAGKDDFKTQPTGNAGGRVGCVEIK</sequence>
<name>A0A1H5Y3F2_9FLAO</name>
<evidence type="ECO:0000313" key="5">
    <source>
        <dbReference type="Proteomes" id="UP000236738"/>
    </source>
</evidence>
<dbReference type="Proteomes" id="UP000236738">
    <property type="component" value="Unassembled WGS sequence"/>
</dbReference>
<comment type="similarity">
    <text evidence="1">Belongs to the Cu-Zn superoxide dismutase family.</text>
</comment>
<dbReference type="SUPFAM" id="SSF49329">
    <property type="entry name" value="Cu,Zn superoxide dismutase-like"/>
    <property type="match status" value="1"/>
</dbReference>
<feature type="chain" id="PRO_5009290093" evidence="2">
    <location>
        <begin position="23"/>
        <end position="169"/>
    </location>
</feature>
<dbReference type="Pfam" id="PF00080">
    <property type="entry name" value="Sod_Cu"/>
    <property type="match status" value="1"/>
</dbReference>
<evidence type="ECO:0000256" key="1">
    <source>
        <dbReference type="ARBA" id="ARBA00010457"/>
    </source>
</evidence>
<proteinExistence type="inferred from homology"/>
<dbReference type="CDD" id="cd00305">
    <property type="entry name" value="Cu-Zn_Superoxide_Dismutase"/>
    <property type="match status" value="1"/>
</dbReference>
<feature type="domain" description="Superoxide dismutase copper/zinc binding" evidence="3">
    <location>
        <begin position="38"/>
        <end position="168"/>
    </location>
</feature>
<keyword evidence="5" id="KW-1185">Reference proteome</keyword>
<gene>
    <name evidence="4" type="ORF">SAMN05421847_1651</name>
</gene>
<feature type="signal peptide" evidence="2">
    <location>
        <begin position="1"/>
        <end position="22"/>
    </location>
</feature>
<dbReference type="AlphaFoldDB" id="A0A1H5Y3F2"/>
<evidence type="ECO:0000313" key="4">
    <source>
        <dbReference type="EMBL" id="SEG18227.1"/>
    </source>
</evidence>
<dbReference type="InterPro" id="IPR036423">
    <property type="entry name" value="SOD-like_Cu/Zn_dom_sf"/>
</dbReference>
<accession>A0A1H5Y3F2</accession>
<dbReference type="PANTHER" id="PTHR10003">
    <property type="entry name" value="SUPEROXIDE DISMUTASE CU-ZN -RELATED"/>
    <property type="match status" value="1"/>
</dbReference>
<dbReference type="RefSeq" id="WP_103913610.1">
    <property type="nucleotide sequence ID" value="NZ_FNUS01000003.1"/>
</dbReference>
<keyword evidence="2" id="KW-0732">Signal</keyword>
<dbReference type="GO" id="GO:0006801">
    <property type="term" value="P:superoxide metabolic process"/>
    <property type="evidence" value="ECO:0007669"/>
    <property type="project" value="InterPro"/>
</dbReference>
<dbReference type="EMBL" id="FNUS01000003">
    <property type="protein sequence ID" value="SEG18227.1"/>
    <property type="molecule type" value="Genomic_DNA"/>
</dbReference>
<dbReference type="GO" id="GO:0005507">
    <property type="term" value="F:copper ion binding"/>
    <property type="evidence" value="ECO:0007669"/>
    <property type="project" value="InterPro"/>
</dbReference>
<evidence type="ECO:0000256" key="2">
    <source>
        <dbReference type="SAM" id="SignalP"/>
    </source>
</evidence>
<dbReference type="InterPro" id="IPR001424">
    <property type="entry name" value="SOD_Cu_Zn_dom"/>
</dbReference>
<protein>
    <submittedName>
        <fullName evidence="4">Superoxide dismutase, Cu-Zn family</fullName>
    </submittedName>
</protein>
<dbReference type="InterPro" id="IPR024134">
    <property type="entry name" value="SOD_Cu/Zn_/chaperone"/>
</dbReference>